<feature type="compositionally biased region" description="Basic and acidic residues" evidence="1">
    <location>
        <begin position="33"/>
        <end position="43"/>
    </location>
</feature>
<dbReference type="EMBL" id="KV875842">
    <property type="protein sequence ID" value="RZR73164.1"/>
    <property type="molecule type" value="Genomic_DNA"/>
</dbReference>
<dbReference type="Proteomes" id="UP000290560">
    <property type="component" value="Unassembled WGS sequence"/>
</dbReference>
<name>A0A445MFX6_ENSVE</name>
<accession>A0A445MFX6</accession>
<evidence type="ECO:0000313" key="2">
    <source>
        <dbReference type="EMBL" id="RZR73164.1"/>
    </source>
</evidence>
<sequence>MHVSRAHVRSPATPAADASLSLGVTELAQRPSDATRRRSDGIDETHGDDVVALQVEHGRRRLGRLLLVVRGRVCMPALVRSDHHPWVLCQPLDPLLHTAIALRTPVVAPADEQITDRQCYLHLTETFTASKEMAVVDRVKDVTLFGRGCNAEKLT</sequence>
<dbReference type="AlphaFoldDB" id="A0A445MFX6"/>
<evidence type="ECO:0000256" key="1">
    <source>
        <dbReference type="SAM" id="MobiDB-lite"/>
    </source>
</evidence>
<protein>
    <submittedName>
        <fullName evidence="2">Uncharacterized protein</fullName>
    </submittedName>
</protein>
<proteinExistence type="predicted"/>
<organism evidence="2">
    <name type="scientific">Ensete ventricosum</name>
    <name type="common">Abyssinian banana</name>
    <name type="synonym">Musa ensete</name>
    <dbReference type="NCBI Taxonomy" id="4639"/>
    <lineage>
        <taxon>Eukaryota</taxon>
        <taxon>Viridiplantae</taxon>
        <taxon>Streptophyta</taxon>
        <taxon>Embryophyta</taxon>
        <taxon>Tracheophyta</taxon>
        <taxon>Spermatophyta</taxon>
        <taxon>Magnoliopsida</taxon>
        <taxon>Liliopsida</taxon>
        <taxon>Zingiberales</taxon>
        <taxon>Musaceae</taxon>
        <taxon>Ensete</taxon>
    </lineage>
</organism>
<reference evidence="2" key="1">
    <citation type="journal article" date="2018" name="Data Brief">
        <title>Genome sequence data from 17 accessions of Ensete ventricosum, a staple food crop for millions in Ethiopia.</title>
        <authorList>
            <person name="Yemataw Z."/>
            <person name="Muzemil S."/>
            <person name="Ambachew D."/>
            <person name="Tripathi L."/>
            <person name="Tesfaye K."/>
            <person name="Chala A."/>
            <person name="Farbos A."/>
            <person name="O'Neill P."/>
            <person name="Moore K."/>
            <person name="Grant M."/>
            <person name="Studholme D.J."/>
        </authorList>
    </citation>
    <scope>NUCLEOTIDE SEQUENCE [LARGE SCALE GENOMIC DNA]</scope>
    <source>
        <tissue evidence="2">Leaf</tissue>
    </source>
</reference>
<feature type="region of interest" description="Disordered" evidence="1">
    <location>
        <begin position="1"/>
        <end position="43"/>
    </location>
</feature>
<gene>
    <name evidence="2" type="ORF">BHM03_00020999</name>
</gene>